<comment type="caution">
    <text evidence="2">The sequence shown here is derived from an EMBL/GenBank/DDBJ whole genome shotgun (WGS) entry which is preliminary data.</text>
</comment>
<name>A0AA37I680_XYLRU</name>
<dbReference type="Proteomes" id="UP000887097">
    <property type="component" value="Unassembled WGS sequence"/>
</dbReference>
<gene>
    <name evidence="2" type="ORF">PRMUPPPA20_07950</name>
</gene>
<feature type="compositionally biased region" description="Basic and acidic residues" evidence="1">
    <location>
        <begin position="66"/>
        <end position="95"/>
    </location>
</feature>
<dbReference type="AlphaFoldDB" id="A0AA37I680"/>
<feature type="compositionally biased region" description="Basic and acidic residues" evidence="1">
    <location>
        <begin position="21"/>
        <end position="42"/>
    </location>
</feature>
<protein>
    <submittedName>
        <fullName evidence="2">Uncharacterized protein</fullName>
    </submittedName>
</protein>
<feature type="region of interest" description="Disordered" evidence="1">
    <location>
        <begin position="21"/>
        <end position="95"/>
    </location>
</feature>
<dbReference type="EMBL" id="BPTT01000001">
    <property type="protein sequence ID" value="GJG32686.1"/>
    <property type="molecule type" value="Genomic_DNA"/>
</dbReference>
<evidence type="ECO:0000256" key="1">
    <source>
        <dbReference type="SAM" id="MobiDB-lite"/>
    </source>
</evidence>
<organism evidence="2 3">
    <name type="scientific">Xylanibacter ruminicola</name>
    <name type="common">Prevotella ruminicola</name>
    <dbReference type="NCBI Taxonomy" id="839"/>
    <lineage>
        <taxon>Bacteria</taxon>
        <taxon>Pseudomonadati</taxon>
        <taxon>Bacteroidota</taxon>
        <taxon>Bacteroidia</taxon>
        <taxon>Bacteroidales</taxon>
        <taxon>Prevotellaceae</taxon>
        <taxon>Xylanibacter</taxon>
    </lineage>
</organism>
<reference evidence="2" key="1">
    <citation type="submission" date="2021-08" db="EMBL/GenBank/DDBJ databases">
        <title>Prevotella lacticifex sp. nov., isolated from rumen of cow.</title>
        <authorList>
            <person name="Shinkai T."/>
            <person name="Ikeyama N."/>
            <person name="Kumagai M."/>
            <person name="Ohmori H."/>
            <person name="Sakamoto M."/>
            <person name="Ohkuma M."/>
            <person name="Mitsumori M."/>
        </authorList>
    </citation>
    <scope>NUCLEOTIDE SEQUENCE</scope>
    <source>
        <strain evidence="2">JCM 8259</strain>
    </source>
</reference>
<evidence type="ECO:0000313" key="2">
    <source>
        <dbReference type="EMBL" id="GJG32686.1"/>
    </source>
</evidence>
<sequence>MIRYFCNTKIIKAYRYETDETNNDDRCLDADSRGNGTECRRDSAKRRYARNGYEATANEANNSGTDDQKDGERTDVRREANQDGDKTEQKVQEAY</sequence>
<accession>A0AA37I680</accession>
<evidence type="ECO:0000313" key="3">
    <source>
        <dbReference type="Proteomes" id="UP000887097"/>
    </source>
</evidence>
<proteinExistence type="predicted"/>